<sequence>MSLRKEQKANTRAKIKSVAKEAFLTKGIEATSTRYLSQKSGIAVGTLFVHFPDKLSLVKDIFFEEMDSALRAGAVSQTVCSSPIDYLLQMAQVLFDFFDDYAEFTQQILLDSIVKGGFHTNQMAVISDGIISRFKQAGVDEKTAEIFSENMVSNYWYILLNSLPTGTLGQASINQLKRLNLPFEVSYNNAAKNQ</sequence>
<organism evidence="4 5">
    <name type="scientific">Marinomonas sargassi</name>
    <dbReference type="NCBI Taxonomy" id="2984494"/>
    <lineage>
        <taxon>Bacteria</taxon>
        <taxon>Pseudomonadati</taxon>
        <taxon>Pseudomonadota</taxon>
        <taxon>Gammaproteobacteria</taxon>
        <taxon>Oceanospirillales</taxon>
        <taxon>Oceanospirillaceae</taxon>
        <taxon>Marinomonas</taxon>
    </lineage>
</organism>
<feature type="domain" description="HTH tetR-type" evidence="3">
    <location>
        <begin position="9"/>
        <end position="69"/>
    </location>
</feature>
<accession>A0ABT2YRY1</accession>
<dbReference type="Proteomes" id="UP001209713">
    <property type="component" value="Unassembled WGS sequence"/>
</dbReference>
<dbReference type="InterPro" id="IPR023772">
    <property type="entry name" value="DNA-bd_HTH_TetR-type_CS"/>
</dbReference>
<evidence type="ECO:0000256" key="1">
    <source>
        <dbReference type="ARBA" id="ARBA00023125"/>
    </source>
</evidence>
<dbReference type="PROSITE" id="PS50977">
    <property type="entry name" value="HTH_TETR_2"/>
    <property type="match status" value="1"/>
</dbReference>
<dbReference type="PANTHER" id="PTHR43479">
    <property type="entry name" value="ACREF/ENVCD OPERON REPRESSOR-RELATED"/>
    <property type="match status" value="1"/>
</dbReference>
<evidence type="ECO:0000259" key="3">
    <source>
        <dbReference type="PROSITE" id="PS50977"/>
    </source>
</evidence>
<dbReference type="InterPro" id="IPR001647">
    <property type="entry name" value="HTH_TetR"/>
</dbReference>
<dbReference type="PROSITE" id="PS01081">
    <property type="entry name" value="HTH_TETR_1"/>
    <property type="match status" value="1"/>
</dbReference>
<evidence type="ECO:0000256" key="2">
    <source>
        <dbReference type="PROSITE-ProRule" id="PRU00335"/>
    </source>
</evidence>
<dbReference type="Pfam" id="PF00440">
    <property type="entry name" value="TetR_N"/>
    <property type="match status" value="1"/>
</dbReference>
<dbReference type="Gene3D" id="1.10.357.10">
    <property type="entry name" value="Tetracycline Repressor, domain 2"/>
    <property type="match status" value="1"/>
</dbReference>
<dbReference type="RefSeq" id="WP_263530028.1">
    <property type="nucleotide sequence ID" value="NZ_JAOVZB010000003.1"/>
</dbReference>
<proteinExistence type="predicted"/>
<dbReference type="EMBL" id="JAOVZB010000003">
    <property type="protein sequence ID" value="MCV2402645.1"/>
    <property type="molecule type" value="Genomic_DNA"/>
</dbReference>
<gene>
    <name evidence="4" type="ORF">OFY17_07095</name>
</gene>
<dbReference type="SUPFAM" id="SSF46689">
    <property type="entry name" value="Homeodomain-like"/>
    <property type="match status" value="1"/>
</dbReference>
<comment type="caution">
    <text evidence="4">The sequence shown here is derived from an EMBL/GenBank/DDBJ whole genome shotgun (WGS) entry which is preliminary data.</text>
</comment>
<dbReference type="PANTHER" id="PTHR43479:SF11">
    <property type="entry name" value="ACREF_ENVCD OPERON REPRESSOR-RELATED"/>
    <property type="match status" value="1"/>
</dbReference>
<dbReference type="InterPro" id="IPR009057">
    <property type="entry name" value="Homeodomain-like_sf"/>
</dbReference>
<evidence type="ECO:0000313" key="5">
    <source>
        <dbReference type="Proteomes" id="UP001209713"/>
    </source>
</evidence>
<feature type="DNA-binding region" description="H-T-H motif" evidence="2">
    <location>
        <begin position="32"/>
        <end position="51"/>
    </location>
</feature>
<reference evidence="4 5" key="1">
    <citation type="submission" date="2022-10" db="EMBL/GenBank/DDBJ databases">
        <title>Marinomonas transparenta sp. nov. and Marinomonas sargassi sp. nov., isolated from marine alga (Sargassum natans (L.) Gaillon).</title>
        <authorList>
            <person name="Wang Y."/>
        </authorList>
    </citation>
    <scope>NUCLEOTIDE SEQUENCE [LARGE SCALE GENOMIC DNA]</scope>
    <source>
        <strain evidence="4 5">C2222</strain>
    </source>
</reference>
<name>A0ABT2YRY1_9GAMM</name>
<keyword evidence="5" id="KW-1185">Reference proteome</keyword>
<dbReference type="InterPro" id="IPR050624">
    <property type="entry name" value="HTH-type_Tx_Regulator"/>
</dbReference>
<protein>
    <submittedName>
        <fullName evidence="4">TetR/AcrR family transcriptional regulator</fullName>
    </submittedName>
</protein>
<keyword evidence="1 2" id="KW-0238">DNA-binding</keyword>
<evidence type="ECO:0000313" key="4">
    <source>
        <dbReference type="EMBL" id="MCV2402645.1"/>
    </source>
</evidence>